<evidence type="ECO:0000256" key="1">
    <source>
        <dbReference type="SAM" id="MobiDB-lite"/>
    </source>
</evidence>
<sequence length="436" mass="48739">MEKQEGNSAKTSVAVESLGRPFVLGMLYNAPRDLPVPAQKSSNFEVSSSDSTTDNSSKMNIGGSLSLSFLAGQVTVSGSANYLKDKKEFKNQSRVTLQYSATTHFEQLHLVPDKFKKINLGKIKESGLATHVVTGIEYGADAFFVFDSEKTNSSDVQKVKGTMQATIKKIPTCSIEGEAKVDLNEEEKKLTSTFSVKFYGDFLLEKNPATFEEAVKTYSKLPMLLLGKDDRGAVSAVPKRVWLLPLDVFDPQIQNKQLAEKCPAIREGSVEESELINVFEQRNLSPFSQKKLEQWMDNKEREINVVESILDILKDVPVLSSQFEVDKVVLAPGDDKRLGFVFTSLEATDPQLEDMEQFIHSLKTQTEHEPQPENTETPWFYDEKVIIHMREKAKIGIKVDPPNPETEIKFITAFKSDMKGAAAFHYQGGILRAQIP</sequence>
<evidence type="ECO:0000259" key="2">
    <source>
        <dbReference type="Pfam" id="PF18078"/>
    </source>
</evidence>
<feature type="domain" description="Stonustoxin-like helical" evidence="3">
    <location>
        <begin position="255"/>
        <end position="304"/>
    </location>
</feature>
<dbReference type="InterPro" id="IPR052090">
    <property type="entry name" value="Cytolytic_pore-forming_toxin"/>
</dbReference>
<gene>
    <name evidence="4" type="ORF">WMY93_032603</name>
</gene>
<proteinExistence type="predicted"/>
<dbReference type="Pfam" id="PF18078">
    <property type="entry name" value="Thioredoxin_11"/>
    <property type="match status" value="1"/>
</dbReference>
<feature type="compositionally biased region" description="Low complexity" evidence="1">
    <location>
        <begin position="47"/>
        <end position="57"/>
    </location>
</feature>
<dbReference type="Pfam" id="PF21109">
    <property type="entry name" value="Stonustoxin_helical"/>
    <property type="match status" value="1"/>
</dbReference>
<name>A0AAW0MQZ7_9GOBI</name>
<dbReference type="InterPro" id="IPR040581">
    <property type="entry name" value="Thioredoxin_11"/>
</dbReference>
<reference evidence="5" key="1">
    <citation type="submission" date="2024-04" db="EMBL/GenBank/DDBJ databases">
        <title>Salinicola lusitanus LLJ914,a marine bacterium isolated from the Okinawa Trough.</title>
        <authorList>
            <person name="Li J."/>
        </authorList>
    </citation>
    <scope>NUCLEOTIDE SEQUENCE [LARGE SCALE GENOMIC DNA]</scope>
</reference>
<feature type="domain" description="SNTX thioredoxin-like" evidence="2">
    <location>
        <begin position="315"/>
        <end position="431"/>
    </location>
</feature>
<dbReference type="Proteomes" id="UP001460270">
    <property type="component" value="Unassembled WGS sequence"/>
</dbReference>
<protein>
    <recommendedName>
        <fullName evidence="6">SNTX thioredoxin-like domain-containing protein</fullName>
    </recommendedName>
</protein>
<dbReference type="InterPro" id="IPR048997">
    <property type="entry name" value="Stonustoxin-like_helical"/>
</dbReference>
<keyword evidence="5" id="KW-1185">Reference proteome</keyword>
<dbReference type="AlphaFoldDB" id="A0AAW0MQZ7"/>
<dbReference type="PANTHER" id="PTHR31594:SF16">
    <property type="entry name" value="SI:CH211-281L24.3"/>
    <property type="match status" value="1"/>
</dbReference>
<dbReference type="EMBL" id="JBBPFD010000052">
    <property type="protein sequence ID" value="KAK7880760.1"/>
    <property type="molecule type" value="Genomic_DNA"/>
</dbReference>
<evidence type="ECO:0000259" key="3">
    <source>
        <dbReference type="Pfam" id="PF21109"/>
    </source>
</evidence>
<evidence type="ECO:0000313" key="4">
    <source>
        <dbReference type="EMBL" id="KAK7880760.1"/>
    </source>
</evidence>
<comment type="caution">
    <text evidence="4">The sequence shown here is derived from an EMBL/GenBank/DDBJ whole genome shotgun (WGS) entry which is preliminary data.</text>
</comment>
<dbReference type="PANTHER" id="PTHR31594">
    <property type="entry name" value="AIG1-TYPE G DOMAIN-CONTAINING PROTEIN"/>
    <property type="match status" value="1"/>
</dbReference>
<accession>A0AAW0MQZ7</accession>
<feature type="region of interest" description="Disordered" evidence="1">
    <location>
        <begin position="38"/>
        <end position="57"/>
    </location>
</feature>
<organism evidence="4 5">
    <name type="scientific">Mugilogobius chulae</name>
    <name type="common">yellowstripe goby</name>
    <dbReference type="NCBI Taxonomy" id="88201"/>
    <lineage>
        <taxon>Eukaryota</taxon>
        <taxon>Metazoa</taxon>
        <taxon>Chordata</taxon>
        <taxon>Craniata</taxon>
        <taxon>Vertebrata</taxon>
        <taxon>Euteleostomi</taxon>
        <taxon>Actinopterygii</taxon>
        <taxon>Neopterygii</taxon>
        <taxon>Teleostei</taxon>
        <taxon>Neoteleostei</taxon>
        <taxon>Acanthomorphata</taxon>
        <taxon>Gobiaria</taxon>
        <taxon>Gobiiformes</taxon>
        <taxon>Gobioidei</taxon>
        <taxon>Gobiidae</taxon>
        <taxon>Gobionellinae</taxon>
        <taxon>Mugilogobius</taxon>
    </lineage>
</organism>
<evidence type="ECO:0000313" key="5">
    <source>
        <dbReference type="Proteomes" id="UP001460270"/>
    </source>
</evidence>
<evidence type="ECO:0008006" key="6">
    <source>
        <dbReference type="Google" id="ProtNLM"/>
    </source>
</evidence>